<reference evidence="1 2" key="1">
    <citation type="submission" date="2014-04" db="EMBL/GenBank/DDBJ databases">
        <title>Draft genome sequence of Bacillus azotoformans MEV2011, a (co-) denitrifying strain unable to grow in the presence of oxygen.</title>
        <authorList>
            <person name="Nielsen M."/>
            <person name="Schreiber L."/>
            <person name="Finster K."/>
            <person name="Schramm A."/>
        </authorList>
    </citation>
    <scope>NUCLEOTIDE SEQUENCE [LARGE SCALE GENOMIC DNA]</scope>
    <source>
        <strain evidence="1 2">MEV2011</strain>
    </source>
</reference>
<dbReference type="InterPro" id="IPR029063">
    <property type="entry name" value="SAM-dependent_MTases_sf"/>
</dbReference>
<sequence>MNNNFNASFASDSEKRNRASFYELFKNNPLPEDEILNNLGLFINRQNLSRILLMHELYKKIIEVNGVVMEFGVRWGQNLCLFEIFRAIYEPYNYTRKIIGFDTFEGFKSVHQKDGKLNRTGDYSVTPLYEEYLKRLLNYHEYESPVAHIKKSLLIKGDAIVTLEEYLEQHTETIIAFAYFDFDLYEPTKKCLELIKDRVTKGSIIAFDELNHPGFPGETQAFLEVIGVRNCTLKRSPLAPYVSYIIVE</sequence>
<dbReference type="PANTHER" id="PTHR40036:SF1">
    <property type="entry name" value="MACROCIN O-METHYLTRANSFERASE"/>
    <property type="match status" value="1"/>
</dbReference>
<dbReference type="RefSeq" id="WP_035192712.1">
    <property type="nucleotide sequence ID" value="NZ_JJRY01000001.1"/>
</dbReference>
<proteinExistence type="predicted"/>
<dbReference type="Proteomes" id="UP000027936">
    <property type="component" value="Unassembled WGS sequence"/>
</dbReference>
<gene>
    <name evidence="1" type="ORF">M670_00342</name>
</gene>
<evidence type="ECO:0000313" key="1">
    <source>
        <dbReference type="EMBL" id="KEF40316.1"/>
    </source>
</evidence>
<comment type="caution">
    <text evidence="1">The sequence shown here is derived from an EMBL/GenBank/DDBJ whole genome shotgun (WGS) entry which is preliminary data.</text>
</comment>
<evidence type="ECO:0008006" key="3">
    <source>
        <dbReference type="Google" id="ProtNLM"/>
    </source>
</evidence>
<dbReference type="InterPro" id="IPR008884">
    <property type="entry name" value="TylF_MeTrfase"/>
</dbReference>
<dbReference type="OrthoDB" id="149130at2"/>
<dbReference type="EMBL" id="JJRY01000001">
    <property type="protein sequence ID" value="KEF40316.1"/>
    <property type="molecule type" value="Genomic_DNA"/>
</dbReference>
<accession>A0A072NS65</accession>
<dbReference type="PANTHER" id="PTHR40036">
    <property type="entry name" value="MACROCIN O-METHYLTRANSFERASE"/>
    <property type="match status" value="1"/>
</dbReference>
<dbReference type="PATRIC" id="fig|1348973.3.peg.330"/>
<protein>
    <recommendedName>
        <fullName evidence="3">Crotonobetainyl-CoA--carnitine CoA-transferase</fullName>
    </recommendedName>
</protein>
<organism evidence="1 2">
    <name type="scientific">Schinkia azotoformans MEV2011</name>
    <dbReference type="NCBI Taxonomy" id="1348973"/>
    <lineage>
        <taxon>Bacteria</taxon>
        <taxon>Bacillati</taxon>
        <taxon>Bacillota</taxon>
        <taxon>Bacilli</taxon>
        <taxon>Bacillales</taxon>
        <taxon>Bacillaceae</taxon>
        <taxon>Calidifontibacillus/Schinkia group</taxon>
        <taxon>Schinkia</taxon>
    </lineage>
</organism>
<evidence type="ECO:0000313" key="2">
    <source>
        <dbReference type="Proteomes" id="UP000027936"/>
    </source>
</evidence>
<dbReference type="Gene3D" id="3.40.50.150">
    <property type="entry name" value="Vaccinia Virus protein VP39"/>
    <property type="match status" value="1"/>
</dbReference>
<dbReference type="AlphaFoldDB" id="A0A072NS65"/>
<name>A0A072NS65_SCHAZ</name>